<keyword evidence="4" id="KW-1185">Reference proteome</keyword>
<dbReference type="Proteomes" id="UP001291309">
    <property type="component" value="Unassembled WGS sequence"/>
</dbReference>
<dbReference type="EMBL" id="JAXIVS010000014">
    <property type="protein sequence ID" value="MDY7231251.1"/>
    <property type="molecule type" value="Genomic_DNA"/>
</dbReference>
<accession>A0ABU5HD30</accession>
<feature type="chain" id="PRO_5046748624" description="Lipoprotein" evidence="2">
    <location>
        <begin position="20"/>
        <end position="336"/>
    </location>
</feature>
<evidence type="ECO:0000313" key="3">
    <source>
        <dbReference type="EMBL" id="MDY7231251.1"/>
    </source>
</evidence>
<feature type="region of interest" description="Disordered" evidence="1">
    <location>
        <begin position="314"/>
        <end position="336"/>
    </location>
</feature>
<evidence type="ECO:0000256" key="2">
    <source>
        <dbReference type="SAM" id="SignalP"/>
    </source>
</evidence>
<proteinExistence type="predicted"/>
<dbReference type="RefSeq" id="WP_321549966.1">
    <property type="nucleotide sequence ID" value="NZ_JAXIVS010000014.1"/>
</dbReference>
<evidence type="ECO:0008006" key="5">
    <source>
        <dbReference type="Google" id="ProtNLM"/>
    </source>
</evidence>
<sequence>MKRSRFVATSLALVGLLGAAEVRSAAVEQQRRLEEFRKQSLAQRKSQGLDKDRKALYAKYPTPEVKLAAPPGGGGDVLEVPVGTEATLVATGRIPGDAYPHLDCVGVEVLSHKVTEGRLEVRVKVSPNAMPGTCEMRVFSPVSLAYDDVVAFRKVGAFKWDLALANGMKARLSTSSQKGSDLFTGTSEWFSKDGKSLGTRQVNINTASDKNVVITVQRTQEEMAVASQAATEAVSGADSAQAQKEMMAVQQQMQKECMSLPSDKMAPCLKKYSEQMKAASQKMREAQGASQKKADAAMVGCQSLRLDVAEGKASGKATGCGGPGEVAVTGTVTAGK</sequence>
<evidence type="ECO:0000256" key="1">
    <source>
        <dbReference type="SAM" id="MobiDB-lite"/>
    </source>
</evidence>
<reference evidence="3 4" key="1">
    <citation type="submission" date="2023-12" db="EMBL/GenBank/DDBJ databases">
        <title>the genome sequence of Hyalangium sp. s54d21.</title>
        <authorList>
            <person name="Zhang X."/>
        </authorList>
    </citation>
    <scope>NUCLEOTIDE SEQUENCE [LARGE SCALE GENOMIC DNA]</scope>
    <source>
        <strain evidence="4">s54d21</strain>
    </source>
</reference>
<protein>
    <recommendedName>
        <fullName evidence="5">Lipoprotein</fullName>
    </recommendedName>
</protein>
<comment type="caution">
    <text evidence="3">The sequence shown here is derived from an EMBL/GenBank/DDBJ whole genome shotgun (WGS) entry which is preliminary data.</text>
</comment>
<organism evidence="3 4">
    <name type="scientific">Hyalangium rubrum</name>
    <dbReference type="NCBI Taxonomy" id="3103134"/>
    <lineage>
        <taxon>Bacteria</taxon>
        <taxon>Pseudomonadati</taxon>
        <taxon>Myxococcota</taxon>
        <taxon>Myxococcia</taxon>
        <taxon>Myxococcales</taxon>
        <taxon>Cystobacterineae</taxon>
        <taxon>Archangiaceae</taxon>
        <taxon>Hyalangium</taxon>
    </lineage>
</organism>
<evidence type="ECO:0000313" key="4">
    <source>
        <dbReference type="Proteomes" id="UP001291309"/>
    </source>
</evidence>
<feature type="signal peptide" evidence="2">
    <location>
        <begin position="1"/>
        <end position="19"/>
    </location>
</feature>
<keyword evidence="2" id="KW-0732">Signal</keyword>
<name>A0ABU5HD30_9BACT</name>
<gene>
    <name evidence="3" type="ORF">SYV04_32980</name>
</gene>